<dbReference type="SUPFAM" id="SSF53850">
    <property type="entry name" value="Periplasmic binding protein-like II"/>
    <property type="match status" value="1"/>
</dbReference>
<evidence type="ECO:0000256" key="2">
    <source>
        <dbReference type="ARBA" id="ARBA00005695"/>
    </source>
</evidence>
<name>X0XMR4_9ZZZZ</name>
<dbReference type="EMBL" id="BARS01034808">
    <property type="protein sequence ID" value="GAG26266.1"/>
    <property type="molecule type" value="Genomic_DNA"/>
</dbReference>
<dbReference type="GO" id="GO:0030313">
    <property type="term" value="C:cell envelope"/>
    <property type="evidence" value="ECO:0007669"/>
    <property type="project" value="UniProtKB-SubCell"/>
</dbReference>
<sequence>HRGETERGDVGVQALGKATLAVELEGPTGYFLHLLSQGCTCPVPRHVVEAYGEAWAETGHIVTNGPFRLDTWSRGESMIFSRNSEYHGRFTGNVQRVELTLRQLDSSARLEMYENDSLDVVDLRPEVMDRARQRHAGEYTSLPRLQTGYVGFDVDRPPFDDPRVRRAFALATDRETLADVVLRGYRFPATGGFIPPGMPGHSGGIGLPYDPDQARQLLAEAGYPGGHSFPDIDALKFRRLPDPVSNYLQTQWQENLGIE</sequence>
<comment type="caution">
    <text evidence="6">The sequence shown here is derived from an EMBL/GenBank/DDBJ whole genome shotgun (WGS) entry which is preliminary data.</text>
</comment>
<feature type="domain" description="Solute-binding protein family 5" evidence="5">
    <location>
        <begin position="9"/>
        <end position="259"/>
    </location>
</feature>
<feature type="non-terminal residue" evidence="6">
    <location>
        <position position="1"/>
    </location>
</feature>
<accession>X0XMR4</accession>
<protein>
    <recommendedName>
        <fullName evidence="5">Solute-binding protein family 5 domain-containing protein</fullName>
    </recommendedName>
</protein>
<evidence type="ECO:0000256" key="3">
    <source>
        <dbReference type="ARBA" id="ARBA00022448"/>
    </source>
</evidence>
<dbReference type="Gene3D" id="3.90.76.10">
    <property type="entry name" value="Dipeptide-binding Protein, Domain 1"/>
    <property type="match status" value="1"/>
</dbReference>
<dbReference type="InterPro" id="IPR000914">
    <property type="entry name" value="SBP_5_dom"/>
</dbReference>
<proteinExistence type="inferred from homology"/>
<dbReference type="Gene3D" id="3.40.190.10">
    <property type="entry name" value="Periplasmic binding protein-like II"/>
    <property type="match status" value="1"/>
</dbReference>
<organism evidence="6">
    <name type="scientific">marine sediment metagenome</name>
    <dbReference type="NCBI Taxonomy" id="412755"/>
    <lineage>
        <taxon>unclassified sequences</taxon>
        <taxon>metagenomes</taxon>
        <taxon>ecological metagenomes</taxon>
    </lineage>
</organism>
<dbReference type="PANTHER" id="PTHR30290:SF10">
    <property type="entry name" value="PERIPLASMIC OLIGOPEPTIDE-BINDING PROTEIN-RELATED"/>
    <property type="match status" value="1"/>
</dbReference>
<dbReference type="InterPro" id="IPR039424">
    <property type="entry name" value="SBP_5"/>
</dbReference>
<dbReference type="Pfam" id="PF00496">
    <property type="entry name" value="SBP_bac_5"/>
    <property type="match status" value="1"/>
</dbReference>
<evidence type="ECO:0000256" key="4">
    <source>
        <dbReference type="ARBA" id="ARBA00022729"/>
    </source>
</evidence>
<keyword evidence="3" id="KW-0813">Transport</keyword>
<dbReference type="Gene3D" id="3.10.105.10">
    <property type="entry name" value="Dipeptide-binding Protein, Domain 3"/>
    <property type="match status" value="1"/>
</dbReference>
<feature type="non-terminal residue" evidence="6">
    <location>
        <position position="259"/>
    </location>
</feature>
<dbReference type="GO" id="GO:0015833">
    <property type="term" value="P:peptide transport"/>
    <property type="evidence" value="ECO:0007669"/>
    <property type="project" value="TreeGrafter"/>
</dbReference>
<evidence type="ECO:0000313" key="6">
    <source>
        <dbReference type="EMBL" id="GAG26266.1"/>
    </source>
</evidence>
<evidence type="ECO:0000259" key="5">
    <source>
        <dbReference type="Pfam" id="PF00496"/>
    </source>
</evidence>
<evidence type="ECO:0000256" key="1">
    <source>
        <dbReference type="ARBA" id="ARBA00004196"/>
    </source>
</evidence>
<gene>
    <name evidence="6" type="ORF">S01H1_53732</name>
</gene>
<dbReference type="AlphaFoldDB" id="X0XMR4"/>
<dbReference type="PANTHER" id="PTHR30290">
    <property type="entry name" value="PERIPLASMIC BINDING COMPONENT OF ABC TRANSPORTER"/>
    <property type="match status" value="1"/>
</dbReference>
<reference evidence="6" key="1">
    <citation type="journal article" date="2014" name="Front. Microbiol.">
        <title>High frequency of phylogenetically diverse reductive dehalogenase-homologous genes in deep subseafloor sedimentary metagenomes.</title>
        <authorList>
            <person name="Kawai M."/>
            <person name="Futagami T."/>
            <person name="Toyoda A."/>
            <person name="Takaki Y."/>
            <person name="Nishi S."/>
            <person name="Hori S."/>
            <person name="Arai W."/>
            <person name="Tsubouchi T."/>
            <person name="Morono Y."/>
            <person name="Uchiyama I."/>
            <person name="Ito T."/>
            <person name="Fujiyama A."/>
            <person name="Inagaki F."/>
            <person name="Takami H."/>
        </authorList>
    </citation>
    <scope>NUCLEOTIDE SEQUENCE</scope>
    <source>
        <strain evidence="6">Expedition CK06-06</strain>
    </source>
</reference>
<comment type="similarity">
    <text evidence="2">Belongs to the bacterial solute-binding protein 5 family.</text>
</comment>
<dbReference type="GO" id="GO:1904680">
    <property type="term" value="F:peptide transmembrane transporter activity"/>
    <property type="evidence" value="ECO:0007669"/>
    <property type="project" value="TreeGrafter"/>
</dbReference>
<keyword evidence="4" id="KW-0732">Signal</keyword>
<comment type="subcellular location">
    <subcellularLocation>
        <location evidence="1">Cell envelope</location>
    </subcellularLocation>
</comment>